<protein>
    <recommendedName>
        <fullName evidence="9">ATP-grasp domain-containing protein</fullName>
    </recommendedName>
</protein>
<evidence type="ECO:0000256" key="3">
    <source>
        <dbReference type="ARBA" id="ARBA00022741"/>
    </source>
</evidence>
<evidence type="ECO:0000313" key="11">
    <source>
        <dbReference type="Proteomes" id="UP000178700"/>
    </source>
</evidence>
<keyword evidence="5" id="KW-0133">Cell shape</keyword>
<feature type="domain" description="ATP-grasp" evidence="9">
    <location>
        <begin position="543"/>
        <end position="804"/>
    </location>
</feature>
<dbReference type="PROSITE" id="PS00843">
    <property type="entry name" value="DALA_DALA_LIGASE_1"/>
    <property type="match status" value="1"/>
</dbReference>
<dbReference type="Gene3D" id="3.30.470.20">
    <property type="entry name" value="ATP-grasp fold, B domain"/>
    <property type="match status" value="2"/>
</dbReference>
<reference evidence="10 11" key="1">
    <citation type="journal article" date="2016" name="Nat. Commun.">
        <title>Thousands of microbial genomes shed light on interconnected biogeochemical processes in an aquifer system.</title>
        <authorList>
            <person name="Anantharaman K."/>
            <person name="Brown C.T."/>
            <person name="Hug L.A."/>
            <person name="Sharon I."/>
            <person name="Castelle C.J."/>
            <person name="Probst A.J."/>
            <person name="Thomas B.C."/>
            <person name="Singh A."/>
            <person name="Wilkins M.J."/>
            <person name="Karaoz U."/>
            <person name="Brodie E.L."/>
            <person name="Williams K.H."/>
            <person name="Hubbard S.S."/>
            <person name="Banfield J.F."/>
        </authorList>
    </citation>
    <scope>NUCLEOTIDE SEQUENCE [LARGE SCALE GENOMIC DNA]</scope>
</reference>
<comment type="similarity">
    <text evidence="1">Belongs to the D-alanine--D-alanine ligase family.</text>
</comment>
<dbReference type="InterPro" id="IPR000291">
    <property type="entry name" value="D-Ala_lig_Van_CS"/>
</dbReference>
<evidence type="ECO:0000256" key="2">
    <source>
        <dbReference type="ARBA" id="ARBA00022598"/>
    </source>
</evidence>
<proteinExistence type="inferred from homology"/>
<dbReference type="AlphaFoldDB" id="A0A1F6VA58"/>
<evidence type="ECO:0000313" key="10">
    <source>
        <dbReference type="EMBL" id="OGI66530.1"/>
    </source>
</evidence>
<evidence type="ECO:0000256" key="8">
    <source>
        <dbReference type="PROSITE-ProRule" id="PRU00409"/>
    </source>
</evidence>
<organism evidence="10 11">
    <name type="scientific">Candidatus Nomurabacteria bacterium RIFCSPHIGHO2_01_FULL_39_10</name>
    <dbReference type="NCBI Taxonomy" id="1801733"/>
    <lineage>
        <taxon>Bacteria</taxon>
        <taxon>Candidatus Nomuraibacteriota</taxon>
    </lineage>
</organism>
<accession>A0A1F6VA58</accession>
<keyword evidence="3 8" id="KW-0547">Nucleotide-binding</keyword>
<dbReference type="Pfam" id="PF01820">
    <property type="entry name" value="Dala_Dala_lig_N"/>
    <property type="match status" value="2"/>
</dbReference>
<evidence type="ECO:0000256" key="7">
    <source>
        <dbReference type="ARBA" id="ARBA00023316"/>
    </source>
</evidence>
<dbReference type="SUPFAM" id="SSF52440">
    <property type="entry name" value="PreATP-grasp domain"/>
    <property type="match status" value="2"/>
</dbReference>
<dbReference type="InterPro" id="IPR016185">
    <property type="entry name" value="PreATP-grasp_dom_sf"/>
</dbReference>
<keyword evidence="7" id="KW-0961">Cell wall biogenesis/degradation</keyword>
<dbReference type="PANTHER" id="PTHR23132:SF0">
    <property type="entry name" value="D-ALANINE-D-ALANINE LIGASE FAMILY"/>
    <property type="match status" value="1"/>
</dbReference>
<dbReference type="PROSITE" id="PS00844">
    <property type="entry name" value="DALA_DALA_LIGASE_2"/>
    <property type="match status" value="1"/>
</dbReference>
<dbReference type="PANTHER" id="PTHR23132">
    <property type="entry name" value="D-ALANINE--D-ALANINE LIGASE"/>
    <property type="match status" value="1"/>
</dbReference>
<comment type="caution">
    <text evidence="10">The sequence shown here is derived from an EMBL/GenBank/DDBJ whole genome shotgun (WGS) entry which is preliminary data.</text>
</comment>
<dbReference type="GO" id="GO:0005524">
    <property type="term" value="F:ATP binding"/>
    <property type="evidence" value="ECO:0007669"/>
    <property type="project" value="UniProtKB-UniRule"/>
</dbReference>
<dbReference type="InterPro" id="IPR011127">
    <property type="entry name" value="Dala_Dala_lig_N"/>
</dbReference>
<dbReference type="GO" id="GO:0046872">
    <property type="term" value="F:metal ion binding"/>
    <property type="evidence" value="ECO:0007669"/>
    <property type="project" value="InterPro"/>
</dbReference>
<evidence type="ECO:0000256" key="1">
    <source>
        <dbReference type="ARBA" id="ARBA00010871"/>
    </source>
</evidence>
<keyword evidence="6" id="KW-0573">Peptidoglycan synthesis</keyword>
<sequence length="805" mass="90886">MRKKNELKKKISVAILCGGPSLERGISLNSARSVLDHLGSQGVDIIPIYFNEKKKPYKISTAQLYSNTPSDFDFKLNKSAKELSNSKLAAILKKVTIVFPCIHGSFGEDGEIQSFLEKNKIPFIGSSAKSCKMAFDKCKANVHIRKLGFYTPNSIVVKITDTNKEVIRKVKEFWKNESITRAIVKPASGGSSIGVFSVNSIEGAVKSVKNLFSRRIDTRIVIEPFMEGQEFTVIMLANKLNIPVAILPTEIEVEYSKNQFFDFRKKYLPTRQVSYYCPPRFSNQIIEKIQIEAEQLFSIFGMRDFARFDGFLLPDGNIWFSDFNPISGMEQNSFLFQQSSRIGFSHQDFFRYIINNACRNRGISSLVENVFISKDIDLKRKPVAVLFGGQTAEKQVSLMSGTNVWLKLRGSKIYKPFPYLLDKKGVVWELPYTYTLNHTVEEIVENARNAQKDIARLFFLIEKTRIKLRLSNNDTTENFFIPKKHSFSQILQKYPFIFLALHGGIGENGTLQKILEERKIKFNGSCSITSKLCMDKWETNEEIAKAKIKGVSVAQHVLFKIKDVPQNIDNDLTDAHWRMLRERLSTKTIIAKPRGDGCSAGVVRLFNKKDLSTYISLIKNRILTAEPHTFTAQINAIDMPEGRLQDIIFESFIETDKLKAREGNISYTPKSGYVEMTVGVVEENGRIKALSPSITVAEMTILSVEEKFQGGTGVNITPPPSEIISKKNLQRVKSLVETVAKKVGISGYARIDIFAHVKTGSIKVIEINTLPGLTPSTVIFHQALAEPHPLFPTKFLELLIKNKGY</sequence>
<dbReference type="InterPro" id="IPR011761">
    <property type="entry name" value="ATP-grasp"/>
</dbReference>
<evidence type="ECO:0000256" key="6">
    <source>
        <dbReference type="ARBA" id="ARBA00022984"/>
    </source>
</evidence>
<dbReference type="GO" id="GO:0071555">
    <property type="term" value="P:cell wall organization"/>
    <property type="evidence" value="ECO:0007669"/>
    <property type="project" value="UniProtKB-KW"/>
</dbReference>
<feature type="domain" description="ATP-grasp" evidence="9">
    <location>
        <begin position="141"/>
        <end position="355"/>
    </location>
</feature>
<dbReference type="SUPFAM" id="SSF56059">
    <property type="entry name" value="Glutathione synthetase ATP-binding domain-like"/>
    <property type="match status" value="2"/>
</dbReference>
<evidence type="ECO:0000256" key="5">
    <source>
        <dbReference type="ARBA" id="ARBA00022960"/>
    </source>
</evidence>
<dbReference type="Pfam" id="PF07478">
    <property type="entry name" value="Dala_Dala_lig_C"/>
    <property type="match status" value="2"/>
</dbReference>
<dbReference type="InterPro" id="IPR013815">
    <property type="entry name" value="ATP_grasp_subdomain_1"/>
</dbReference>
<dbReference type="InterPro" id="IPR011095">
    <property type="entry name" value="Dala_Dala_lig_C"/>
</dbReference>
<dbReference type="Proteomes" id="UP000178700">
    <property type="component" value="Unassembled WGS sequence"/>
</dbReference>
<dbReference type="GO" id="GO:0008360">
    <property type="term" value="P:regulation of cell shape"/>
    <property type="evidence" value="ECO:0007669"/>
    <property type="project" value="UniProtKB-KW"/>
</dbReference>
<dbReference type="Gene3D" id="3.40.50.20">
    <property type="match status" value="2"/>
</dbReference>
<evidence type="ECO:0000259" key="9">
    <source>
        <dbReference type="PROSITE" id="PS50975"/>
    </source>
</evidence>
<keyword evidence="4 8" id="KW-0067">ATP-binding</keyword>
<dbReference type="Gene3D" id="3.30.1490.20">
    <property type="entry name" value="ATP-grasp fold, A domain"/>
    <property type="match status" value="1"/>
</dbReference>
<keyword evidence="2" id="KW-0436">Ligase</keyword>
<dbReference type="GO" id="GO:0008716">
    <property type="term" value="F:D-alanine-D-alanine ligase activity"/>
    <property type="evidence" value="ECO:0007669"/>
    <property type="project" value="InterPro"/>
</dbReference>
<dbReference type="GO" id="GO:0009252">
    <property type="term" value="P:peptidoglycan biosynthetic process"/>
    <property type="evidence" value="ECO:0007669"/>
    <property type="project" value="UniProtKB-KW"/>
</dbReference>
<gene>
    <name evidence="10" type="ORF">A2642_02695</name>
</gene>
<dbReference type="EMBL" id="MFTJ01000009">
    <property type="protein sequence ID" value="OGI66530.1"/>
    <property type="molecule type" value="Genomic_DNA"/>
</dbReference>
<name>A0A1F6VA58_9BACT</name>
<dbReference type="PROSITE" id="PS50975">
    <property type="entry name" value="ATP_GRASP"/>
    <property type="match status" value="2"/>
</dbReference>
<evidence type="ECO:0000256" key="4">
    <source>
        <dbReference type="ARBA" id="ARBA00022840"/>
    </source>
</evidence>